<dbReference type="Proteomes" id="UP000284543">
    <property type="component" value="Unassembled WGS sequence"/>
</dbReference>
<name>A0A412YS53_9FIRM</name>
<reference evidence="2 3" key="1">
    <citation type="submission" date="2018-08" db="EMBL/GenBank/DDBJ databases">
        <title>A genome reference for cultivated species of the human gut microbiota.</title>
        <authorList>
            <person name="Zou Y."/>
            <person name="Xue W."/>
            <person name="Luo G."/>
        </authorList>
    </citation>
    <scope>NUCLEOTIDE SEQUENCE [LARGE SCALE GENOMIC DNA]</scope>
    <source>
        <strain evidence="2 3">AF14-18</strain>
    </source>
</reference>
<accession>A0A412YS53</accession>
<evidence type="ECO:0000256" key="1">
    <source>
        <dbReference type="SAM" id="MobiDB-lite"/>
    </source>
</evidence>
<gene>
    <name evidence="2" type="ORF">DWW02_29880</name>
</gene>
<feature type="region of interest" description="Disordered" evidence="1">
    <location>
        <begin position="39"/>
        <end position="59"/>
    </location>
</feature>
<dbReference type="EMBL" id="QRZM01000047">
    <property type="protein sequence ID" value="RGV67332.1"/>
    <property type="molecule type" value="Genomic_DNA"/>
</dbReference>
<proteinExistence type="predicted"/>
<evidence type="ECO:0000313" key="3">
    <source>
        <dbReference type="Proteomes" id="UP000284543"/>
    </source>
</evidence>
<protein>
    <submittedName>
        <fullName evidence="2">Uncharacterized protein</fullName>
    </submittedName>
</protein>
<evidence type="ECO:0000313" key="2">
    <source>
        <dbReference type="EMBL" id="RGV67332.1"/>
    </source>
</evidence>
<dbReference type="AlphaFoldDB" id="A0A412YS53"/>
<organism evidence="2 3">
    <name type="scientific">Enterocloster bolteae</name>
    <dbReference type="NCBI Taxonomy" id="208479"/>
    <lineage>
        <taxon>Bacteria</taxon>
        <taxon>Bacillati</taxon>
        <taxon>Bacillota</taxon>
        <taxon>Clostridia</taxon>
        <taxon>Lachnospirales</taxon>
        <taxon>Lachnospiraceae</taxon>
        <taxon>Enterocloster</taxon>
    </lineage>
</organism>
<comment type="caution">
    <text evidence="2">The sequence shown here is derived from an EMBL/GenBank/DDBJ whole genome shotgun (WGS) entry which is preliminary data.</text>
</comment>
<sequence length="59" mass="6428">MGVSGGVWECGKPERVSIISMPQSEGGKGERTFSLRPRRGRSLASPFPPMGLQNVRKEV</sequence>